<evidence type="ECO:0000256" key="1">
    <source>
        <dbReference type="ARBA" id="ARBA00005937"/>
    </source>
</evidence>
<gene>
    <name evidence="5" type="primary">cas6</name>
    <name evidence="5" type="ORF">ELS17_06075</name>
</gene>
<sequence>MRLLARLRARADTSYDNAYHHKLRGRMWGALENTEFDDRHDEGQPAGLCFSNPFPPRDMREGDRRTLLVAAPERDLIGAVATDLDENRELNIGEMPFEVTDVSLLAPDVGEPGTRGVLETGTGVLVRIPPWKCEEYGIETDGENPTFWNPEHTLEPLKAQLENNLDQKHDLFCPDDLPGPSDRRAELFDSYELIKTFALPVTVTQGVEMTYVLSKWRFGYEVRDEHHRRHLNLALDTGIGERNTLGFGFLNIDEESVVPAGEAALETTDHRGKAR</sequence>
<evidence type="ECO:0000256" key="3">
    <source>
        <dbReference type="ARBA" id="ARBA00023118"/>
    </source>
</evidence>
<proteinExistence type="inferred from homology"/>
<keyword evidence="3" id="KW-0051">Antiviral defense</keyword>
<dbReference type="PANTHER" id="PTHR36984:SF1">
    <property type="entry name" value="CRISPR-ASSOCIATED ENDORIBONUCLEASE CAS6 1"/>
    <property type="match status" value="1"/>
</dbReference>
<comment type="caution">
    <text evidence="5">The sequence shown here is derived from an EMBL/GenBank/DDBJ whole genome shotgun (WGS) entry which is preliminary data.</text>
</comment>
<dbReference type="PANTHER" id="PTHR36984">
    <property type="entry name" value="CRISPR-ASSOCIATED ENDORIBONUCLEASE CAS6 1"/>
    <property type="match status" value="1"/>
</dbReference>
<dbReference type="AlphaFoldDB" id="A0A482Y8A4"/>
<name>A0A482Y8A4_9EURY</name>
<dbReference type="EMBL" id="SHMR01000001">
    <property type="protein sequence ID" value="RZH69017.1"/>
    <property type="molecule type" value="Genomic_DNA"/>
</dbReference>
<evidence type="ECO:0000256" key="2">
    <source>
        <dbReference type="ARBA" id="ARBA00022884"/>
    </source>
</evidence>
<dbReference type="NCBIfam" id="TIGR01877">
    <property type="entry name" value="cas_cas6"/>
    <property type="match status" value="1"/>
</dbReference>
<dbReference type="Pfam" id="PF01881">
    <property type="entry name" value="Cas_Cas6_C"/>
    <property type="match status" value="1"/>
</dbReference>
<dbReference type="InterPro" id="IPR010156">
    <property type="entry name" value="CRISPR-assoc_prot_Cas6"/>
</dbReference>
<dbReference type="Proteomes" id="UP000292704">
    <property type="component" value="Unassembled WGS sequence"/>
</dbReference>
<dbReference type="GO" id="GO:0051607">
    <property type="term" value="P:defense response to virus"/>
    <property type="evidence" value="ECO:0007669"/>
    <property type="project" value="UniProtKB-KW"/>
</dbReference>
<accession>A0A482Y8A4</accession>
<evidence type="ECO:0000313" key="6">
    <source>
        <dbReference type="Proteomes" id="UP000292704"/>
    </source>
</evidence>
<feature type="domain" description="CRISPR associated protein Cas6 C-terminal" evidence="4">
    <location>
        <begin position="149"/>
        <end position="252"/>
    </location>
</feature>
<dbReference type="GO" id="GO:0016788">
    <property type="term" value="F:hydrolase activity, acting on ester bonds"/>
    <property type="evidence" value="ECO:0007669"/>
    <property type="project" value="InterPro"/>
</dbReference>
<protein>
    <submittedName>
        <fullName evidence="5">CRISPR-associated endoribonuclease Cas6</fullName>
    </submittedName>
</protein>
<evidence type="ECO:0000313" key="5">
    <source>
        <dbReference type="EMBL" id="RZH69017.1"/>
    </source>
</evidence>
<dbReference type="RefSeq" id="WP_130169942.1">
    <property type="nucleotide sequence ID" value="NZ_SHMR01000001.1"/>
</dbReference>
<comment type="similarity">
    <text evidence="1">Belongs to the CRISPR-associated protein Cas6/Cse3/CasE family.</text>
</comment>
<dbReference type="GO" id="GO:0003723">
    <property type="term" value="F:RNA binding"/>
    <property type="evidence" value="ECO:0007669"/>
    <property type="project" value="UniProtKB-KW"/>
</dbReference>
<organism evidence="5 6">
    <name type="scientific">Natrinema altunense</name>
    <dbReference type="NCBI Taxonomy" id="222984"/>
    <lineage>
        <taxon>Archaea</taxon>
        <taxon>Methanobacteriati</taxon>
        <taxon>Methanobacteriota</taxon>
        <taxon>Stenosarchaea group</taxon>
        <taxon>Halobacteria</taxon>
        <taxon>Halobacteriales</taxon>
        <taxon>Natrialbaceae</taxon>
        <taxon>Natrinema</taxon>
    </lineage>
</organism>
<dbReference type="InterPro" id="IPR049435">
    <property type="entry name" value="Cas_Cas6_C"/>
</dbReference>
<dbReference type="Gene3D" id="3.30.70.1900">
    <property type="match status" value="1"/>
</dbReference>
<keyword evidence="2" id="KW-0694">RNA-binding</keyword>
<reference evidence="5 6" key="1">
    <citation type="submission" date="2019-02" db="EMBL/GenBank/DDBJ databases">
        <title>Genome analysis provides insights into bioremediation potentialities and Haloocin production by Natrinema altunense strain 4.1R isolated from Chott Douz in Tunisian desert.</title>
        <authorList>
            <person name="Najjari A."/>
            <person name="Youssef N."/>
            <person name="Ben Dhia O."/>
            <person name="Ferjani R."/>
            <person name="El Hidri D."/>
            <person name="Ouzari H.I."/>
            <person name="Cherif A."/>
        </authorList>
    </citation>
    <scope>NUCLEOTIDE SEQUENCE [LARGE SCALE GENOMIC DNA]</scope>
    <source>
        <strain evidence="5 6">4.1R</strain>
    </source>
</reference>
<evidence type="ECO:0000259" key="4">
    <source>
        <dbReference type="Pfam" id="PF01881"/>
    </source>
</evidence>